<reference evidence="1" key="1">
    <citation type="journal article" date="2014" name="Front. Microbiol.">
        <title>High frequency of phylogenetically diverse reductive dehalogenase-homologous genes in deep subseafloor sedimentary metagenomes.</title>
        <authorList>
            <person name="Kawai M."/>
            <person name="Futagami T."/>
            <person name="Toyoda A."/>
            <person name="Takaki Y."/>
            <person name="Nishi S."/>
            <person name="Hori S."/>
            <person name="Arai W."/>
            <person name="Tsubouchi T."/>
            <person name="Morono Y."/>
            <person name="Uchiyama I."/>
            <person name="Ito T."/>
            <person name="Fujiyama A."/>
            <person name="Inagaki F."/>
            <person name="Takami H."/>
        </authorList>
    </citation>
    <scope>NUCLEOTIDE SEQUENCE</scope>
    <source>
        <strain evidence="1">Expedition CK06-06</strain>
    </source>
</reference>
<organism evidence="1">
    <name type="scientific">marine sediment metagenome</name>
    <dbReference type="NCBI Taxonomy" id="412755"/>
    <lineage>
        <taxon>unclassified sequences</taxon>
        <taxon>metagenomes</taxon>
        <taxon>ecological metagenomes</taxon>
    </lineage>
</organism>
<gene>
    <name evidence="1" type="ORF">S01H4_25806</name>
</gene>
<dbReference type="AlphaFoldDB" id="X1ABD1"/>
<protein>
    <submittedName>
        <fullName evidence="1">Uncharacterized protein</fullName>
    </submittedName>
</protein>
<accession>X1ABD1</accession>
<evidence type="ECO:0000313" key="1">
    <source>
        <dbReference type="EMBL" id="GAG79750.1"/>
    </source>
</evidence>
<name>X1ABD1_9ZZZZ</name>
<sequence length="274" mass="32054">IYSLIILNQFTYDDIVVNITQVSSGIWLNHIIPKQFALSYRLAPNMNYTINVYYVNKSLFTTRTINLTENNHIESFGTPTLPSEYPKDVYFSAYTGTGLAIEQQLLRFYIDGDRADFGFNTIESMIITITVKDYFNTTLFNQIINTSDIYEYDILITIYSLKIKNEAEEIANYTLKLGSLTETGNILPDEIIEYQLSSNNYVFDYTNNEDGSFHTININLNQDRVYILNSTYYDIYFSLYDVNLHIFYPYQYEFRLNNTIQDLGLIEDLQTDNY</sequence>
<feature type="non-terminal residue" evidence="1">
    <location>
        <position position="1"/>
    </location>
</feature>
<comment type="caution">
    <text evidence="1">The sequence shown here is derived from an EMBL/GenBank/DDBJ whole genome shotgun (WGS) entry which is preliminary data.</text>
</comment>
<proteinExistence type="predicted"/>
<dbReference type="EMBL" id="BART01012339">
    <property type="protein sequence ID" value="GAG79750.1"/>
    <property type="molecule type" value="Genomic_DNA"/>
</dbReference>
<feature type="non-terminal residue" evidence="1">
    <location>
        <position position="274"/>
    </location>
</feature>